<comment type="function">
    <text evidence="4">Mediates coordination of peptidoglycan synthesis and outer membrane constriction during cell division.</text>
</comment>
<dbReference type="InterPro" id="IPR019734">
    <property type="entry name" value="TPR_rpt"/>
</dbReference>
<dbReference type="GO" id="GO:0030288">
    <property type="term" value="C:outer membrane-bounded periplasmic space"/>
    <property type="evidence" value="ECO:0007669"/>
    <property type="project" value="UniProtKB-UniRule"/>
</dbReference>
<dbReference type="Gene3D" id="1.20.5.110">
    <property type="match status" value="1"/>
</dbReference>
<comment type="similarity">
    <text evidence="4">Belongs to the CpoB family.</text>
</comment>
<evidence type="ECO:0000256" key="1">
    <source>
        <dbReference type="ARBA" id="ARBA00022729"/>
    </source>
</evidence>
<evidence type="ECO:0000256" key="5">
    <source>
        <dbReference type="PROSITE-ProRule" id="PRU00339"/>
    </source>
</evidence>
<feature type="repeat" description="TPR" evidence="5">
    <location>
        <begin position="196"/>
        <end position="229"/>
    </location>
</feature>
<feature type="repeat" description="TPR" evidence="5">
    <location>
        <begin position="233"/>
        <end position="266"/>
    </location>
</feature>
<feature type="chain" id="PRO_5023357388" description="Cell division coordinator CpoB" evidence="4">
    <location>
        <begin position="25"/>
        <end position="284"/>
    </location>
</feature>
<reference evidence="9 10" key="1">
    <citation type="submission" date="2019-08" db="EMBL/GenBank/DDBJ databases">
        <authorList>
            <person name="Karlyshev A.V."/>
        </authorList>
    </citation>
    <scope>NUCLEOTIDE SEQUENCE [LARGE SCALE GENOMIC DNA]</scope>
    <source>
        <strain evidence="9 10">Alg18-2.2</strain>
    </source>
</reference>
<evidence type="ECO:0000256" key="6">
    <source>
        <dbReference type="SAM" id="MobiDB-lite"/>
    </source>
</evidence>
<dbReference type="InterPro" id="IPR032519">
    <property type="entry name" value="YbgF_tri"/>
</dbReference>
<dbReference type="PROSITE" id="PS50005">
    <property type="entry name" value="TPR"/>
    <property type="match status" value="2"/>
</dbReference>
<dbReference type="PANTHER" id="PTHR44943:SF11">
    <property type="entry name" value="CELLULOSE SYNTHASE OPERON PROTEIN C"/>
    <property type="match status" value="1"/>
</dbReference>
<name>A0A5C8KRF7_9GAMM</name>
<dbReference type="SMART" id="SM00028">
    <property type="entry name" value="TPR"/>
    <property type="match status" value="2"/>
</dbReference>
<dbReference type="InterPro" id="IPR014162">
    <property type="entry name" value="CpoB_C"/>
</dbReference>
<feature type="coiled-coil region" evidence="4">
    <location>
        <begin position="49"/>
        <end position="90"/>
    </location>
</feature>
<dbReference type="NCBIfam" id="TIGR02795">
    <property type="entry name" value="tol_pal_ybgF"/>
    <property type="match status" value="1"/>
</dbReference>
<dbReference type="GO" id="GO:0070206">
    <property type="term" value="P:protein trimerization"/>
    <property type="evidence" value="ECO:0007669"/>
    <property type="project" value="InterPro"/>
</dbReference>
<keyword evidence="10" id="KW-1185">Reference proteome</keyword>
<feature type="domain" description="YbgF trimerisation" evidence="8">
    <location>
        <begin position="29"/>
        <end position="103"/>
    </location>
</feature>
<evidence type="ECO:0000259" key="8">
    <source>
        <dbReference type="Pfam" id="PF16331"/>
    </source>
</evidence>
<dbReference type="InterPro" id="IPR051685">
    <property type="entry name" value="Ycf3/AcsC/BcsC/TPR_MFPF"/>
</dbReference>
<evidence type="ECO:0000313" key="9">
    <source>
        <dbReference type="EMBL" id="TXK62630.1"/>
    </source>
</evidence>
<keyword evidence="3 5" id="KW-0802">TPR repeat</keyword>
<feature type="region of interest" description="Disordered" evidence="6">
    <location>
        <begin position="100"/>
        <end position="136"/>
    </location>
</feature>
<keyword evidence="2" id="KW-0677">Repeat</keyword>
<dbReference type="Pfam" id="PF16331">
    <property type="entry name" value="TolA_bind_tri"/>
    <property type="match status" value="1"/>
</dbReference>
<feature type="compositionally biased region" description="Gly residues" evidence="6">
    <location>
        <begin position="103"/>
        <end position="112"/>
    </location>
</feature>
<dbReference type="Gene3D" id="1.25.40.10">
    <property type="entry name" value="Tetratricopeptide repeat domain"/>
    <property type="match status" value="1"/>
</dbReference>
<keyword evidence="4" id="KW-0175">Coiled coil</keyword>
<dbReference type="InterPro" id="IPR034706">
    <property type="entry name" value="CpoB"/>
</dbReference>
<feature type="signal peptide" evidence="4">
    <location>
        <begin position="1"/>
        <end position="24"/>
    </location>
</feature>
<dbReference type="Pfam" id="PF13525">
    <property type="entry name" value="YfiO"/>
    <property type="match status" value="1"/>
</dbReference>
<evidence type="ECO:0000256" key="2">
    <source>
        <dbReference type="ARBA" id="ARBA00022737"/>
    </source>
</evidence>
<evidence type="ECO:0000313" key="10">
    <source>
        <dbReference type="Proteomes" id="UP000321248"/>
    </source>
</evidence>
<dbReference type="SUPFAM" id="SSF48452">
    <property type="entry name" value="TPR-like"/>
    <property type="match status" value="1"/>
</dbReference>
<dbReference type="Proteomes" id="UP000321248">
    <property type="component" value="Unassembled WGS sequence"/>
</dbReference>
<dbReference type="HAMAP" id="MF_02066">
    <property type="entry name" value="CpoB"/>
    <property type="match status" value="1"/>
</dbReference>
<keyword evidence="1 4" id="KW-0732">Signal</keyword>
<sequence length="284" mass="31404" precursor="true">MIRIGVVNAVVVAVALVATAPVQAQRATLAERVAQLEQQANQPGDRQQALETLNRINELQAELAMMRGQVEQLQFELQEMQRRNRDQYIDLDSRIERLQGGVPSAGGMGAQEGGDELPMEAPALGRPSQAPSPQVGRQVDIAGEETDLGAAPAGDPADERAAYEAGFDALKDGRYAESARRFQSFIEAYPDGQYASNAWYWLGESYYVTQNFELAMEAFESLLRRHPDSAKAPDALLKLGYCQYELRDFDAAQATLNQVVQRYPDTTVARLAQGRLRALMLENR</sequence>
<gene>
    <name evidence="9" type="primary">ybgF</name>
    <name evidence="4" type="synonym">cpoB</name>
    <name evidence="9" type="ORF">FU658_07755</name>
</gene>
<feature type="domain" description="Outer membrane lipoprotein BamD-like" evidence="7">
    <location>
        <begin position="158"/>
        <end position="278"/>
    </location>
</feature>
<keyword evidence="4" id="KW-0132">Cell division</keyword>
<dbReference type="InterPro" id="IPR039565">
    <property type="entry name" value="BamD-like"/>
</dbReference>
<keyword evidence="4" id="KW-0131">Cell cycle</keyword>
<dbReference type="InterPro" id="IPR011990">
    <property type="entry name" value="TPR-like_helical_dom_sf"/>
</dbReference>
<dbReference type="EMBL" id="VRTS01000004">
    <property type="protein sequence ID" value="TXK62630.1"/>
    <property type="molecule type" value="Genomic_DNA"/>
</dbReference>
<evidence type="ECO:0000256" key="3">
    <source>
        <dbReference type="ARBA" id="ARBA00022803"/>
    </source>
</evidence>
<organism evidence="9 10">
    <name type="scientific">Alkalisalibacterium limincola</name>
    <dbReference type="NCBI Taxonomy" id="2699169"/>
    <lineage>
        <taxon>Bacteria</taxon>
        <taxon>Pseudomonadati</taxon>
        <taxon>Pseudomonadota</taxon>
        <taxon>Gammaproteobacteria</taxon>
        <taxon>Lysobacterales</taxon>
        <taxon>Lysobacteraceae</taxon>
        <taxon>Alkalisalibacterium</taxon>
    </lineage>
</organism>
<keyword evidence="4" id="KW-0574">Periplasm</keyword>
<proteinExistence type="inferred from homology"/>
<dbReference type="AlphaFoldDB" id="A0A5C8KRF7"/>
<evidence type="ECO:0000256" key="4">
    <source>
        <dbReference type="HAMAP-Rule" id="MF_02066"/>
    </source>
</evidence>
<accession>A0A5C8KRF7</accession>
<dbReference type="PANTHER" id="PTHR44943">
    <property type="entry name" value="CELLULOSE SYNTHASE OPERON PROTEIN C"/>
    <property type="match status" value="1"/>
</dbReference>
<protein>
    <recommendedName>
        <fullName evidence="4">Cell division coordinator CpoB</fullName>
    </recommendedName>
</protein>
<dbReference type="OrthoDB" id="9768142at2"/>
<comment type="caution">
    <text evidence="9">The sequence shown here is derived from an EMBL/GenBank/DDBJ whole genome shotgun (WGS) entry which is preliminary data.</text>
</comment>
<comment type="subcellular location">
    <subcellularLocation>
        <location evidence="4">Periplasm</location>
    </subcellularLocation>
</comment>
<dbReference type="GO" id="GO:0043093">
    <property type="term" value="P:FtsZ-dependent cytokinesis"/>
    <property type="evidence" value="ECO:0007669"/>
    <property type="project" value="UniProtKB-UniRule"/>
</dbReference>
<evidence type="ECO:0000259" key="7">
    <source>
        <dbReference type="Pfam" id="PF13525"/>
    </source>
</evidence>